<evidence type="ECO:0000313" key="1">
    <source>
        <dbReference type="EMBL" id="KAJ2811024.1"/>
    </source>
</evidence>
<gene>
    <name evidence="1" type="ORF">H4S07_002323</name>
</gene>
<evidence type="ECO:0000313" key="2">
    <source>
        <dbReference type="Proteomes" id="UP001140096"/>
    </source>
</evidence>
<reference evidence="1" key="1">
    <citation type="submission" date="2022-07" db="EMBL/GenBank/DDBJ databases">
        <title>Phylogenomic reconstructions and comparative analyses of Kickxellomycotina fungi.</title>
        <authorList>
            <person name="Reynolds N.K."/>
            <person name="Stajich J.E."/>
            <person name="Barry K."/>
            <person name="Grigoriev I.V."/>
            <person name="Crous P."/>
            <person name="Smith M.E."/>
        </authorList>
    </citation>
    <scope>NUCLEOTIDE SEQUENCE</scope>
    <source>
        <strain evidence="1">CBS 102833</strain>
    </source>
</reference>
<accession>A0ACC1LLA0</accession>
<protein>
    <submittedName>
        <fullName evidence="1">Uncharacterized protein</fullName>
    </submittedName>
</protein>
<sequence>MSFLDRLHTTDPIATPADYTGALQRLGIQPLRNLAAGTLATLLGTVAQLFPATPTTGTDHKLVVRLADPSLGVGETVTWMTFRELHRMPAIRNVGDIVYLEDVKVQEFNGRPQLLSNYATRCEIIPMDIDHPLLQYLKGGGGGGQSSGGVDAVDYLKRICDLDDHTRYADLLVEVLHVRPAEPTSPYIRSAMRLLVTDYTDNKHLHDVPDIVTHPHVSGKRLLWCTINNPDEIPGLPELLPNHFYRLRGAKITIDRFEGLTAVVERHDKFPKTRMVNEVAEGLPELKSLVKKRQKCLSGHHTLEAVTRPMVIDTTIPQPAPAISAYTPASSTLPSALPRTTPRAIQSTSVIPPKIHQQPPPAPQSEFMSAETTRISDITSNHQATAQRYHIRAQVVDVYPHSAELAIVGSDIRVVLEVADDSGSCLVLCQGAAAAELLGRRSPSMGDTLTALLPLWDLEEEEKWIDLCVASVLMPGPEAEGRALLVRCLVLAGGVL</sequence>
<dbReference type="Proteomes" id="UP001140096">
    <property type="component" value="Unassembled WGS sequence"/>
</dbReference>
<name>A0ACC1LLA0_9FUNG</name>
<keyword evidence="2" id="KW-1185">Reference proteome</keyword>
<proteinExistence type="predicted"/>
<dbReference type="EMBL" id="JANBUP010000552">
    <property type="protein sequence ID" value="KAJ2811024.1"/>
    <property type="molecule type" value="Genomic_DNA"/>
</dbReference>
<organism evidence="1 2">
    <name type="scientific">Coemansia furcata</name>
    <dbReference type="NCBI Taxonomy" id="417177"/>
    <lineage>
        <taxon>Eukaryota</taxon>
        <taxon>Fungi</taxon>
        <taxon>Fungi incertae sedis</taxon>
        <taxon>Zoopagomycota</taxon>
        <taxon>Kickxellomycotina</taxon>
        <taxon>Kickxellomycetes</taxon>
        <taxon>Kickxellales</taxon>
        <taxon>Kickxellaceae</taxon>
        <taxon>Coemansia</taxon>
    </lineage>
</organism>
<comment type="caution">
    <text evidence="1">The sequence shown here is derived from an EMBL/GenBank/DDBJ whole genome shotgun (WGS) entry which is preliminary data.</text>
</comment>